<evidence type="ECO:0000256" key="14">
    <source>
        <dbReference type="SAM" id="MobiDB-lite"/>
    </source>
</evidence>
<evidence type="ECO:0000256" key="9">
    <source>
        <dbReference type="ARBA" id="ARBA00023004"/>
    </source>
</evidence>
<proteinExistence type="inferred from homology"/>
<keyword evidence="7" id="KW-0492">Microsome</keyword>
<keyword evidence="10 13" id="KW-0472">Membrane</keyword>
<dbReference type="VEuPathDB" id="TriTrypDB:TRSC58_06233"/>
<dbReference type="InterPro" id="IPR036400">
    <property type="entry name" value="Cyt_B5-like_heme/steroid_sf"/>
</dbReference>
<dbReference type="Gene3D" id="3.10.120.10">
    <property type="entry name" value="Cytochrome b5-like heme/steroid binding domain"/>
    <property type="match status" value="2"/>
</dbReference>
<evidence type="ECO:0000256" key="4">
    <source>
        <dbReference type="ARBA" id="ARBA00022692"/>
    </source>
</evidence>
<keyword evidence="2" id="KW-0813">Transport</keyword>
<evidence type="ECO:0000259" key="15">
    <source>
        <dbReference type="PROSITE" id="PS50255"/>
    </source>
</evidence>
<evidence type="ECO:0000256" key="12">
    <source>
        <dbReference type="ARBA" id="ARBA00038168"/>
    </source>
</evidence>
<keyword evidence="3 13" id="KW-0349">Heme</keyword>
<keyword evidence="4 13" id="KW-0812">Transmembrane</keyword>
<dbReference type="GO" id="GO:0020037">
    <property type="term" value="F:heme binding"/>
    <property type="evidence" value="ECO:0007669"/>
    <property type="project" value="UniProtKB-UniRule"/>
</dbReference>
<keyword evidence="6" id="KW-0256">Endoplasmic reticulum</keyword>
<sequence>MTAPVYTREEVTDHATKETGWFIVHGNVCDVSRFYDDHPGGGDVLLDLIGGDATEAFDAVNHSDAAKRRMESLKIGTLKQDDTKGCMRLSEVVERQEQELRKQATACWLAIENKVYDLTSFIDLHPGGRDVLLCESGTDATLAFEKIGHSGGARRMMKSYEVAELHPDDRRAIAVPTASAKHKRGQDSHTNGAGKQDNSLRDFVMGQLQLGLMVLLAIMAVGFALNNL</sequence>
<keyword evidence="9 13" id="KW-0408">Iron</keyword>
<name>A0A061IT16_TRYRA</name>
<evidence type="ECO:0000256" key="10">
    <source>
        <dbReference type="ARBA" id="ARBA00023136"/>
    </source>
</evidence>
<reference evidence="16 17" key="1">
    <citation type="submission" date="2013-07" db="EMBL/GenBank/DDBJ databases">
        <authorList>
            <person name="Stoco P.H."/>
            <person name="Wagner G."/>
            <person name="Gerber A."/>
            <person name="Zaha A."/>
            <person name="Thompson C."/>
            <person name="Bartholomeu D.C."/>
            <person name="Luckemeyer D.D."/>
            <person name="Bahia D."/>
            <person name="Loreto E."/>
            <person name="Prestes E.B."/>
            <person name="Lima F.M."/>
            <person name="Rodrigues-Luiz G."/>
            <person name="Vallejo G.A."/>
            <person name="Filho J.F."/>
            <person name="Monteiro K.M."/>
            <person name="Tyler K.M."/>
            <person name="de Almeida L.G."/>
            <person name="Ortiz M.F."/>
            <person name="Siervo M.A."/>
            <person name="de Moraes M.H."/>
            <person name="Cunha O.L."/>
            <person name="Mendonca-Neto R."/>
            <person name="Silva R."/>
            <person name="Teixeira S.M."/>
            <person name="Murta S.M."/>
            <person name="Sincero T.C."/>
            <person name="Mendes T.A."/>
            <person name="Urmenyi T.P."/>
            <person name="Silva V.G."/>
            <person name="da Rocha W.D."/>
            <person name="Andersson B."/>
            <person name="Romanha A.J."/>
            <person name="Steindel M."/>
            <person name="de Vasconcelos A.T."/>
            <person name="Grisard E.C."/>
        </authorList>
    </citation>
    <scope>NUCLEOTIDE SEQUENCE [LARGE SCALE GENOMIC DNA]</scope>
    <source>
        <strain evidence="16 17">SC58</strain>
    </source>
</reference>
<dbReference type="InterPro" id="IPR001199">
    <property type="entry name" value="Cyt_B5-like_heme/steroid-bd"/>
</dbReference>
<dbReference type="SUPFAM" id="SSF55856">
    <property type="entry name" value="Cytochrome b5-like heme/steroid binding domain"/>
    <property type="match status" value="2"/>
</dbReference>
<dbReference type="PRINTS" id="PR00363">
    <property type="entry name" value="CYTOCHROMEB5"/>
</dbReference>
<evidence type="ECO:0000256" key="7">
    <source>
        <dbReference type="ARBA" id="ARBA00022848"/>
    </source>
</evidence>
<dbReference type="Proteomes" id="UP000031737">
    <property type="component" value="Unassembled WGS sequence"/>
</dbReference>
<evidence type="ECO:0000256" key="2">
    <source>
        <dbReference type="ARBA" id="ARBA00022448"/>
    </source>
</evidence>
<gene>
    <name evidence="16" type="ORF">TRSC58_06233</name>
</gene>
<keyword evidence="8" id="KW-0249">Electron transport</keyword>
<dbReference type="InterPro" id="IPR018506">
    <property type="entry name" value="Cyt_B5_heme-BS"/>
</dbReference>
<feature type="domain" description="Cytochrome b5 heme-binding" evidence="15">
    <location>
        <begin position="90"/>
        <end position="166"/>
    </location>
</feature>
<dbReference type="SMART" id="SM01117">
    <property type="entry name" value="Cyt-b5"/>
    <property type="match status" value="2"/>
</dbReference>
<dbReference type="InterPro" id="IPR050668">
    <property type="entry name" value="Cytochrome_b5"/>
</dbReference>
<evidence type="ECO:0000256" key="8">
    <source>
        <dbReference type="ARBA" id="ARBA00022982"/>
    </source>
</evidence>
<feature type="region of interest" description="Disordered" evidence="14">
    <location>
        <begin position="177"/>
        <end position="196"/>
    </location>
</feature>
<protein>
    <submittedName>
        <fullName evidence="16">Cytochrome b-domain protein</fullName>
    </submittedName>
</protein>
<dbReference type="PROSITE" id="PS00191">
    <property type="entry name" value="CYTOCHROME_B5_1"/>
    <property type="match status" value="1"/>
</dbReference>
<evidence type="ECO:0000256" key="11">
    <source>
        <dbReference type="ARBA" id="ARBA00037877"/>
    </source>
</evidence>
<dbReference type="PANTHER" id="PTHR19359:SF150">
    <property type="entry name" value="CYTOCHROME B5"/>
    <property type="match status" value="1"/>
</dbReference>
<dbReference type="Pfam" id="PF00173">
    <property type="entry name" value="Cyt-b5"/>
    <property type="match status" value="2"/>
</dbReference>
<accession>A0A061IT16</accession>
<evidence type="ECO:0000313" key="16">
    <source>
        <dbReference type="EMBL" id="ESL06098.1"/>
    </source>
</evidence>
<dbReference type="GO" id="GO:0046872">
    <property type="term" value="F:metal ion binding"/>
    <property type="evidence" value="ECO:0007669"/>
    <property type="project" value="UniProtKB-UniRule"/>
</dbReference>
<evidence type="ECO:0000256" key="5">
    <source>
        <dbReference type="ARBA" id="ARBA00022723"/>
    </source>
</evidence>
<keyword evidence="13" id="KW-1133">Transmembrane helix</keyword>
<keyword evidence="5 13" id="KW-0479">Metal-binding</keyword>
<organism evidence="16 17">
    <name type="scientific">Trypanosoma rangeli SC58</name>
    <dbReference type="NCBI Taxonomy" id="429131"/>
    <lineage>
        <taxon>Eukaryota</taxon>
        <taxon>Discoba</taxon>
        <taxon>Euglenozoa</taxon>
        <taxon>Kinetoplastea</taxon>
        <taxon>Metakinetoplastina</taxon>
        <taxon>Trypanosomatida</taxon>
        <taxon>Trypanosomatidae</taxon>
        <taxon>Trypanosoma</taxon>
        <taxon>Herpetosoma</taxon>
    </lineage>
</organism>
<comment type="subcellular location">
    <subcellularLocation>
        <location evidence="1">Endoplasmic reticulum membrane</location>
        <topology evidence="1">Single-pass membrane protein</topology>
        <orientation evidence="1">Cytoplasmic side</orientation>
    </subcellularLocation>
    <subcellularLocation>
        <location evidence="11">Microsome membrane</location>
        <topology evidence="11">Single-pass membrane protein</topology>
        <orientation evidence="11">Cytoplasmic side</orientation>
    </subcellularLocation>
</comment>
<feature type="transmembrane region" description="Helical" evidence="13">
    <location>
        <begin position="203"/>
        <end position="225"/>
    </location>
</feature>
<evidence type="ECO:0000256" key="3">
    <source>
        <dbReference type="ARBA" id="ARBA00022617"/>
    </source>
</evidence>
<evidence type="ECO:0000256" key="13">
    <source>
        <dbReference type="RuleBase" id="RU362121"/>
    </source>
</evidence>
<dbReference type="AlphaFoldDB" id="A0A061IT16"/>
<comment type="caution">
    <text evidence="16">The sequence shown here is derived from an EMBL/GenBank/DDBJ whole genome shotgun (WGS) entry which is preliminary data.</text>
</comment>
<dbReference type="EMBL" id="AUPL01006233">
    <property type="protein sequence ID" value="ESL06098.1"/>
    <property type="molecule type" value="Genomic_DNA"/>
</dbReference>
<evidence type="ECO:0000256" key="1">
    <source>
        <dbReference type="ARBA" id="ARBA00004131"/>
    </source>
</evidence>
<dbReference type="OrthoDB" id="260519at2759"/>
<dbReference type="PANTHER" id="PTHR19359">
    <property type="entry name" value="CYTOCHROME B5"/>
    <property type="match status" value="1"/>
</dbReference>
<evidence type="ECO:0000256" key="6">
    <source>
        <dbReference type="ARBA" id="ARBA00022824"/>
    </source>
</evidence>
<evidence type="ECO:0000313" key="17">
    <source>
        <dbReference type="Proteomes" id="UP000031737"/>
    </source>
</evidence>
<dbReference type="GO" id="GO:0005789">
    <property type="term" value="C:endoplasmic reticulum membrane"/>
    <property type="evidence" value="ECO:0007669"/>
    <property type="project" value="UniProtKB-SubCell"/>
</dbReference>
<keyword evidence="17" id="KW-1185">Reference proteome</keyword>
<comment type="similarity">
    <text evidence="12 13">Belongs to the cytochrome b5 family.</text>
</comment>
<feature type="domain" description="Cytochrome b5 heme-binding" evidence="15">
    <location>
        <begin position="3"/>
        <end position="79"/>
    </location>
</feature>
<dbReference type="PROSITE" id="PS50255">
    <property type="entry name" value="CYTOCHROME_B5_2"/>
    <property type="match status" value="2"/>
</dbReference>